<organism evidence="4 5">
    <name type="scientific">Tengunoibacter tsumagoiensis</name>
    <dbReference type="NCBI Taxonomy" id="2014871"/>
    <lineage>
        <taxon>Bacteria</taxon>
        <taxon>Bacillati</taxon>
        <taxon>Chloroflexota</taxon>
        <taxon>Ktedonobacteria</taxon>
        <taxon>Ktedonobacterales</taxon>
        <taxon>Dictyobacteraceae</taxon>
        <taxon>Tengunoibacter</taxon>
    </lineage>
</organism>
<feature type="transmembrane region" description="Helical" evidence="2">
    <location>
        <begin position="258"/>
        <end position="276"/>
    </location>
</feature>
<feature type="transmembrane region" description="Helical" evidence="2">
    <location>
        <begin position="63"/>
        <end position="83"/>
    </location>
</feature>
<dbReference type="AlphaFoldDB" id="A0A401ZW55"/>
<feature type="domain" description="Protein-glutamine gamma-glutamyltransferase-like C-terminal" evidence="3">
    <location>
        <begin position="410"/>
        <end position="479"/>
    </location>
</feature>
<dbReference type="OrthoDB" id="145044at2"/>
<reference evidence="5" key="1">
    <citation type="submission" date="2018-12" db="EMBL/GenBank/DDBJ databases">
        <title>Tengunoibacter tsumagoiensis gen. nov., sp. nov., Dictyobacter kobayashii sp. nov., D. alpinus sp. nov., and D. joshuensis sp. nov. and description of Dictyobacteraceae fam. nov. within the order Ktedonobacterales isolated from Tengu-no-mugimeshi.</title>
        <authorList>
            <person name="Wang C.M."/>
            <person name="Zheng Y."/>
            <person name="Sakai Y."/>
            <person name="Toyoda A."/>
            <person name="Minakuchi Y."/>
            <person name="Abe K."/>
            <person name="Yokota A."/>
            <person name="Yabe S."/>
        </authorList>
    </citation>
    <scope>NUCLEOTIDE SEQUENCE [LARGE SCALE GENOMIC DNA]</scope>
    <source>
        <strain evidence="5">Uno3</strain>
    </source>
</reference>
<feature type="transmembrane region" description="Helical" evidence="2">
    <location>
        <begin position="121"/>
        <end position="137"/>
    </location>
</feature>
<dbReference type="Pfam" id="PF13559">
    <property type="entry name" value="DUF4129"/>
    <property type="match status" value="1"/>
</dbReference>
<keyword evidence="2" id="KW-0812">Transmembrane</keyword>
<keyword evidence="2" id="KW-1133">Transmembrane helix</keyword>
<name>A0A401ZW55_9CHLR</name>
<proteinExistence type="predicted"/>
<accession>A0A401ZW55</accession>
<evidence type="ECO:0000313" key="5">
    <source>
        <dbReference type="Proteomes" id="UP000287352"/>
    </source>
</evidence>
<feature type="region of interest" description="Disordered" evidence="1">
    <location>
        <begin position="506"/>
        <end position="540"/>
    </location>
</feature>
<evidence type="ECO:0000259" key="3">
    <source>
        <dbReference type="Pfam" id="PF13559"/>
    </source>
</evidence>
<feature type="compositionally biased region" description="Polar residues" evidence="1">
    <location>
        <begin position="506"/>
        <end position="522"/>
    </location>
</feature>
<evidence type="ECO:0000256" key="1">
    <source>
        <dbReference type="SAM" id="MobiDB-lite"/>
    </source>
</evidence>
<gene>
    <name evidence="4" type="ORF">KTT_10000</name>
</gene>
<feature type="transmembrane region" description="Helical" evidence="2">
    <location>
        <begin position="21"/>
        <end position="43"/>
    </location>
</feature>
<keyword evidence="5" id="KW-1185">Reference proteome</keyword>
<keyword evidence="2" id="KW-0472">Membrane</keyword>
<feature type="transmembrane region" description="Helical" evidence="2">
    <location>
        <begin position="225"/>
        <end position="246"/>
    </location>
</feature>
<feature type="transmembrane region" description="Helical" evidence="2">
    <location>
        <begin position="185"/>
        <end position="204"/>
    </location>
</feature>
<feature type="transmembrane region" description="Helical" evidence="2">
    <location>
        <begin position="332"/>
        <end position="352"/>
    </location>
</feature>
<comment type="caution">
    <text evidence="4">The sequence shown here is derived from an EMBL/GenBank/DDBJ whole genome shotgun (WGS) entry which is preliminary data.</text>
</comment>
<dbReference type="EMBL" id="BIFR01000001">
    <property type="protein sequence ID" value="GCE11141.1"/>
    <property type="molecule type" value="Genomic_DNA"/>
</dbReference>
<feature type="transmembrane region" description="Helical" evidence="2">
    <location>
        <begin position="281"/>
        <end position="299"/>
    </location>
</feature>
<feature type="transmembrane region" description="Helical" evidence="2">
    <location>
        <begin position="95"/>
        <end position="115"/>
    </location>
</feature>
<dbReference type="InterPro" id="IPR025403">
    <property type="entry name" value="TgpA-like_C"/>
</dbReference>
<protein>
    <recommendedName>
        <fullName evidence="3">Protein-glutamine gamma-glutamyltransferase-like C-terminal domain-containing protein</fullName>
    </recommendedName>
</protein>
<evidence type="ECO:0000256" key="2">
    <source>
        <dbReference type="SAM" id="Phobius"/>
    </source>
</evidence>
<feature type="transmembrane region" description="Helical" evidence="2">
    <location>
        <begin position="149"/>
        <end position="173"/>
    </location>
</feature>
<dbReference type="RefSeq" id="WP_126578797.1">
    <property type="nucleotide sequence ID" value="NZ_BIFR01000001.1"/>
</dbReference>
<evidence type="ECO:0000313" key="4">
    <source>
        <dbReference type="EMBL" id="GCE11141.1"/>
    </source>
</evidence>
<dbReference type="Proteomes" id="UP000287352">
    <property type="component" value="Unassembled WGS sequence"/>
</dbReference>
<sequence>MNSSTPLGQEKERTSVRALLASNWIEILAVPVASAIMEAQPILLAMQLLVPHLFGPDSLVPDAGSVILLLLGLHWWQMGVQALRQRRGPLKRNGLVSSLSGLFLAAVIIALTHVWHLDNTPLLFLFIGLLIWSWKRSEDRVREGLSSEPLIMVFKIGFCVLLLVMGFALLQIWDNALEIALARALPLFFLSGLIALSFTTIGKIQKEQAQHMVEGGKRQDVTGSWVTGMTLVWVAVVLAAIGLEAIPLDSTAALLQPVWWALGQLAIGLLYVLGFLINGALYGIGIFLLLGSTIYTFFFPGSSSTQTKQEGVVETKLDLTKLAQSSNGHQPLLLWQIIVAILIVLAVVLIAMTLKKRLRKDSVVVESEEEEVREQLDRAAILRQRRQEQKQGNNDSLELVALTPGSARARYRDFLLSMASKGSDLVRQEHETPTEYQKRILTLAHSSSRAKDGTSPSDAEILSELTEAYARERYGGKYLDNERQHYLTTWLPQLMRHLMETVRSVTLPGQDTPGTPGQSIAHTTGKAPARPTRRSGWEDY</sequence>